<evidence type="ECO:0000313" key="4">
    <source>
        <dbReference type="EMBL" id="PQB04442.1"/>
    </source>
</evidence>
<dbReference type="EMBL" id="MQUB01000001">
    <property type="protein sequence ID" value="PQB04442.1"/>
    <property type="molecule type" value="Genomic_DNA"/>
</dbReference>
<evidence type="ECO:0000313" key="5">
    <source>
        <dbReference type="Proteomes" id="UP000239800"/>
    </source>
</evidence>
<accession>A0A2S7KP95</accession>
<dbReference type="RefSeq" id="WP_104812367.1">
    <property type="nucleotide sequence ID" value="NZ_MQUB01000001.1"/>
</dbReference>
<sequence length="320" mass="36362">MKNFLIALLIFCVWAFFALWLYSMMRPELSASNSGGPDQSTLVDQTNSSDTSSPADDTNSESEEGTVTNNIPGLIAVNQAGDVIFRFEEGIPIKRNQPELAVPASVVDFKYKLNTYLIEHPDQQLNVIAMYSASENIETPNLGIQRAEYIKRMLIDLGIAPDRIKVRSVINGLEFDRYGSFPSGISFEFTPWDGEITEPVRSSSSLPWSRTVYPWYTEEQIQVNSDLKRLREEIIELKTLNPNMKITITSHTNDIGSETDNYRLGLKYAKQMRLYLVRRAGMERKNIIVLSEGETKPIAPNETKKGRRLNKRMEVLVQNQ</sequence>
<dbReference type="InterPro" id="IPR036737">
    <property type="entry name" value="OmpA-like_sf"/>
</dbReference>
<dbReference type="InterPro" id="IPR006665">
    <property type="entry name" value="OmpA-like"/>
</dbReference>
<gene>
    <name evidence="4" type="ORF">BST85_05655</name>
</gene>
<evidence type="ECO:0000256" key="2">
    <source>
        <dbReference type="SAM" id="MobiDB-lite"/>
    </source>
</evidence>
<dbReference type="OrthoDB" id="9763897at2"/>
<keyword evidence="5" id="KW-1185">Reference proteome</keyword>
<reference evidence="4 5" key="1">
    <citation type="submission" date="2016-11" db="EMBL/GenBank/DDBJ databases">
        <title>Trade-off between light-utilization and light-protection in marine flavobacteria.</title>
        <authorList>
            <person name="Kumagai Y."/>
        </authorList>
    </citation>
    <scope>NUCLEOTIDE SEQUENCE [LARGE SCALE GENOMIC DNA]</scope>
    <source>
        <strain evidence="4 5">NBRC 107741</strain>
    </source>
</reference>
<proteinExistence type="predicted"/>
<organism evidence="4 5">
    <name type="scientific">Aureitalea marina</name>
    <dbReference type="NCBI Taxonomy" id="930804"/>
    <lineage>
        <taxon>Bacteria</taxon>
        <taxon>Pseudomonadati</taxon>
        <taxon>Bacteroidota</taxon>
        <taxon>Flavobacteriia</taxon>
        <taxon>Flavobacteriales</taxon>
        <taxon>Flavobacteriaceae</taxon>
        <taxon>Aureitalea</taxon>
    </lineage>
</organism>
<keyword evidence="1" id="KW-0472">Membrane</keyword>
<dbReference type="SUPFAM" id="SSF103088">
    <property type="entry name" value="OmpA-like"/>
    <property type="match status" value="1"/>
</dbReference>
<dbReference type="Proteomes" id="UP000239800">
    <property type="component" value="Unassembled WGS sequence"/>
</dbReference>
<dbReference type="PANTHER" id="PTHR30329:SF21">
    <property type="entry name" value="LIPOPROTEIN YIAD-RELATED"/>
    <property type="match status" value="1"/>
</dbReference>
<dbReference type="Pfam" id="PF00691">
    <property type="entry name" value="OmpA"/>
    <property type="match status" value="1"/>
</dbReference>
<dbReference type="InterPro" id="IPR050330">
    <property type="entry name" value="Bact_OuterMem_StrucFunc"/>
</dbReference>
<feature type="domain" description="OmpA-like" evidence="3">
    <location>
        <begin position="203"/>
        <end position="320"/>
    </location>
</feature>
<name>A0A2S7KP95_9FLAO</name>
<comment type="caution">
    <text evidence="4">The sequence shown here is derived from an EMBL/GenBank/DDBJ whole genome shotgun (WGS) entry which is preliminary data.</text>
</comment>
<feature type="region of interest" description="Disordered" evidence="2">
    <location>
        <begin position="33"/>
        <end position="68"/>
    </location>
</feature>
<dbReference type="AlphaFoldDB" id="A0A2S7KP95"/>
<dbReference type="Gene3D" id="3.30.1330.60">
    <property type="entry name" value="OmpA-like domain"/>
    <property type="match status" value="1"/>
</dbReference>
<dbReference type="CDD" id="cd07185">
    <property type="entry name" value="OmpA_C-like"/>
    <property type="match status" value="1"/>
</dbReference>
<evidence type="ECO:0000256" key="1">
    <source>
        <dbReference type="PROSITE-ProRule" id="PRU00473"/>
    </source>
</evidence>
<dbReference type="GO" id="GO:0016020">
    <property type="term" value="C:membrane"/>
    <property type="evidence" value="ECO:0007669"/>
    <property type="project" value="UniProtKB-UniRule"/>
</dbReference>
<evidence type="ECO:0000259" key="3">
    <source>
        <dbReference type="PROSITE" id="PS51123"/>
    </source>
</evidence>
<dbReference type="PANTHER" id="PTHR30329">
    <property type="entry name" value="STATOR ELEMENT OF FLAGELLAR MOTOR COMPLEX"/>
    <property type="match status" value="1"/>
</dbReference>
<dbReference type="PROSITE" id="PS51123">
    <property type="entry name" value="OMPA_2"/>
    <property type="match status" value="1"/>
</dbReference>
<protein>
    <recommendedName>
        <fullName evidence="3">OmpA-like domain-containing protein</fullName>
    </recommendedName>
</protein>
<feature type="compositionally biased region" description="Polar residues" evidence="2">
    <location>
        <begin position="33"/>
        <end position="57"/>
    </location>
</feature>